<organism evidence="1">
    <name type="scientific">Pseudomonas marvdashtae</name>
    <dbReference type="NCBI Taxonomy" id="2745500"/>
    <lineage>
        <taxon>Bacteria</taxon>
        <taxon>Pseudomonadati</taxon>
        <taxon>Pseudomonadota</taxon>
        <taxon>Gammaproteobacteria</taxon>
        <taxon>Pseudomonadales</taxon>
        <taxon>Pseudomonadaceae</taxon>
        <taxon>Pseudomonas</taxon>
    </lineage>
</organism>
<reference evidence="1" key="2">
    <citation type="submission" date="2020-07" db="EMBL/GenBank/DDBJ databases">
        <authorList>
            <person name="Lood C."/>
            <person name="Girard L."/>
        </authorList>
    </citation>
    <scope>NUCLEOTIDE SEQUENCE</scope>
    <source>
        <strain evidence="1">SWRI102</strain>
    </source>
</reference>
<keyword evidence="3" id="KW-1185">Reference proteome</keyword>
<evidence type="ECO:0000313" key="3">
    <source>
        <dbReference type="Proteomes" id="UP000659438"/>
    </source>
</evidence>
<dbReference type="Proteomes" id="UP000659438">
    <property type="component" value="Unassembled WGS sequence"/>
</dbReference>
<proteinExistence type="predicted"/>
<accession>A0A923JP98</accession>
<dbReference type="EMBL" id="JABWQX020000001">
    <property type="protein sequence ID" value="MBV4551699.1"/>
    <property type="molecule type" value="Genomic_DNA"/>
</dbReference>
<gene>
    <name evidence="2" type="ORF">HU742_011185</name>
    <name evidence="1" type="ORF">HU742_03440</name>
</gene>
<reference evidence="1 3" key="1">
    <citation type="journal article" date="2020" name="Microorganisms">
        <title>Reliable Identification of Environmental Pseudomonas Isolates Using the rpoD Gene.</title>
        <authorList>
            <consortium name="The Broad Institute Genome Sequencing Platform"/>
            <person name="Girard L."/>
            <person name="Lood C."/>
            <person name="Rokni-Zadeh H."/>
            <person name="van Noort V."/>
            <person name="Lavigne R."/>
            <person name="De Mot R."/>
        </authorList>
    </citation>
    <scope>NUCLEOTIDE SEQUENCE</scope>
    <source>
        <strain evidence="1 3">SWRI102</strain>
    </source>
</reference>
<sequence>MFGISKSTVQQLVKEFRIPFVVATAWTTYAVWGPEVSFKNIISTFGTSFFLASWMTGQIFRVRKQAGVESSLSQVQSRIEHVTEQLEKQTKQLIGYVTGGDSFVYFRVIVHGDDSSTWMAIHGGGDNYPVYRAKATIVDLDIFDATVALGRADEADTHVSIGDLLPQSFKIVREHDVGSGNARNFNIFMTAGNGRIQQKIRMRRVNDAWVQAIRVNNDSGVVLVRIDDDYPRDTAGEVCWD</sequence>
<evidence type="ECO:0000313" key="2">
    <source>
        <dbReference type="EMBL" id="MBV4551699.1"/>
    </source>
</evidence>
<comment type="caution">
    <text evidence="1">The sequence shown here is derived from an EMBL/GenBank/DDBJ whole genome shotgun (WGS) entry which is preliminary data.</text>
</comment>
<dbReference type="EMBL" id="JABWQX010000001">
    <property type="protein sequence ID" value="MBC3394244.1"/>
    <property type="molecule type" value="Genomic_DNA"/>
</dbReference>
<name>A0A923JP98_9PSED</name>
<evidence type="ECO:0000313" key="1">
    <source>
        <dbReference type="EMBL" id="MBC3394244.1"/>
    </source>
</evidence>
<dbReference type="RefSeq" id="WP_186642534.1">
    <property type="nucleotide sequence ID" value="NZ_JABWQX020000001.1"/>
</dbReference>
<dbReference type="AlphaFoldDB" id="A0A923JP98"/>
<reference evidence="2" key="3">
    <citation type="submission" date="2021-06" db="EMBL/GenBank/DDBJ databases">
        <title>Updating the genus Pseudomonas: Description of 43 new species and partition of the Pseudomonas putida group.</title>
        <authorList>
            <person name="Girard L."/>
            <person name="Lood C."/>
            <person name="Vandamme P."/>
            <person name="Rokni-Zadeh H."/>
            <person name="Van Noort V."/>
            <person name="Hofte M."/>
            <person name="Lavigne R."/>
            <person name="De Mot R."/>
        </authorList>
    </citation>
    <scope>NUCLEOTIDE SEQUENCE</scope>
    <source>
        <strain evidence="2">SWRI102</strain>
    </source>
</reference>
<protein>
    <submittedName>
        <fullName evidence="1">Uncharacterized protein</fullName>
    </submittedName>
</protein>